<organism evidence="2 3">
    <name type="scientific">Nitratireductor mangrovi</name>
    <dbReference type="NCBI Taxonomy" id="2599600"/>
    <lineage>
        <taxon>Bacteria</taxon>
        <taxon>Pseudomonadati</taxon>
        <taxon>Pseudomonadota</taxon>
        <taxon>Alphaproteobacteria</taxon>
        <taxon>Hyphomicrobiales</taxon>
        <taxon>Phyllobacteriaceae</taxon>
        <taxon>Nitratireductor</taxon>
    </lineage>
</organism>
<keyword evidence="3" id="KW-1185">Reference proteome</keyword>
<dbReference type="Gene3D" id="3.30.499.10">
    <property type="entry name" value="Aconitase, domain 3"/>
    <property type="match status" value="1"/>
</dbReference>
<name>A0A5B8KXI3_9HYPH</name>
<dbReference type="InterPro" id="IPR041289">
    <property type="entry name" value="Bact_RF_family3"/>
</dbReference>
<dbReference type="SUPFAM" id="SSF53732">
    <property type="entry name" value="Aconitase iron-sulfur domain"/>
    <property type="match status" value="1"/>
</dbReference>
<reference evidence="2" key="1">
    <citation type="submission" date="2020-04" db="EMBL/GenBank/DDBJ databases">
        <title>Nitratireductor sp. nov. isolated from mangrove soil.</title>
        <authorList>
            <person name="Ye Y."/>
        </authorList>
    </citation>
    <scope>NUCLEOTIDE SEQUENCE</scope>
    <source>
        <strain evidence="2">SY7</strain>
    </source>
</reference>
<proteinExistence type="predicted"/>
<evidence type="ECO:0000256" key="1">
    <source>
        <dbReference type="ARBA" id="ARBA00023004"/>
    </source>
</evidence>
<protein>
    <submittedName>
        <fullName evidence="2">Uncharacterized protein</fullName>
    </submittedName>
</protein>
<evidence type="ECO:0000313" key="3">
    <source>
        <dbReference type="Proteomes" id="UP000321389"/>
    </source>
</evidence>
<dbReference type="InterPro" id="IPR036008">
    <property type="entry name" value="Aconitase_4Fe-4S_dom"/>
</dbReference>
<evidence type="ECO:0000313" key="2">
    <source>
        <dbReference type="EMBL" id="QDZ00216.2"/>
    </source>
</evidence>
<dbReference type="EMBL" id="CP042301">
    <property type="protein sequence ID" value="QDZ00216.2"/>
    <property type="molecule type" value="Genomic_DNA"/>
</dbReference>
<dbReference type="KEGG" id="niy:FQ775_07395"/>
<keyword evidence="1" id="KW-0408">Iron</keyword>
<dbReference type="AlphaFoldDB" id="A0A5B8KXI3"/>
<dbReference type="Pfam" id="PF18845">
    <property type="entry name" value="baeRF_family3"/>
    <property type="match status" value="1"/>
</dbReference>
<gene>
    <name evidence="2" type="ORF">FQ775_07395</name>
</gene>
<dbReference type="InterPro" id="IPR015931">
    <property type="entry name" value="Acnase/IPM_dHydase_lsu_aba_1/3"/>
</dbReference>
<accession>A0A5B8KXI3</accession>
<sequence>MGRRSRAGLEKLRFNLVGYGCTTCIGNSGPLPQHHHHFRAFSCNLYLMEEAMDCHSDGSSIGALRERAWQLMQPHYLKRLGGVVEAFGAARWLGRDAEDLGSIAVVAVAGRIATLLIEAERLILGRIHAASRVIPAGNLSDSDVDDLGEYVLTSGGDVIIVPTARIAARTGTAGIYRF</sequence>
<dbReference type="Proteomes" id="UP000321389">
    <property type="component" value="Chromosome"/>
</dbReference>